<feature type="region of interest" description="Disordered" evidence="1">
    <location>
        <begin position="62"/>
        <end position="102"/>
    </location>
</feature>
<accession>A0A437D7R7</accession>
<organism evidence="2 3">
    <name type="scientific">Oryzias javanicus</name>
    <name type="common">Javanese ricefish</name>
    <name type="synonym">Aplocheilus javanicus</name>
    <dbReference type="NCBI Taxonomy" id="123683"/>
    <lineage>
        <taxon>Eukaryota</taxon>
        <taxon>Metazoa</taxon>
        <taxon>Chordata</taxon>
        <taxon>Craniata</taxon>
        <taxon>Vertebrata</taxon>
        <taxon>Euteleostomi</taxon>
        <taxon>Actinopterygii</taxon>
        <taxon>Neopterygii</taxon>
        <taxon>Teleostei</taxon>
        <taxon>Neoteleostei</taxon>
        <taxon>Acanthomorphata</taxon>
        <taxon>Ovalentaria</taxon>
        <taxon>Atherinomorphae</taxon>
        <taxon>Beloniformes</taxon>
        <taxon>Adrianichthyidae</taxon>
        <taxon>Oryziinae</taxon>
        <taxon>Oryzias</taxon>
    </lineage>
</organism>
<dbReference type="AlphaFoldDB" id="A0A437D7R7"/>
<proteinExistence type="predicted"/>
<evidence type="ECO:0000256" key="1">
    <source>
        <dbReference type="SAM" id="MobiDB-lite"/>
    </source>
</evidence>
<gene>
    <name evidence="2" type="ORF">OJAV_G00072410</name>
</gene>
<evidence type="ECO:0000313" key="3">
    <source>
        <dbReference type="Proteomes" id="UP000283210"/>
    </source>
</evidence>
<dbReference type="EMBL" id="CM012443">
    <property type="protein sequence ID" value="RVE71215.1"/>
    <property type="molecule type" value="Genomic_DNA"/>
</dbReference>
<reference evidence="2 3" key="1">
    <citation type="submission" date="2018-11" db="EMBL/GenBank/DDBJ databases">
        <authorList>
            <person name="Lopez-Roques C."/>
            <person name="Donnadieu C."/>
            <person name="Bouchez O."/>
            <person name="Klopp C."/>
            <person name="Cabau C."/>
            <person name="Zahm M."/>
        </authorList>
    </citation>
    <scope>NUCLEOTIDE SEQUENCE [LARGE SCALE GENOMIC DNA]</scope>
    <source>
        <strain evidence="2">RS831</strain>
        <tissue evidence="2">Whole body</tissue>
    </source>
</reference>
<keyword evidence="3" id="KW-1185">Reference proteome</keyword>
<reference evidence="2 3" key="2">
    <citation type="submission" date="2019-01" db="EMBL/GenBank/DDBJ databases">
        <title>A chromosome length genome reference of the Java medaka (oryzias javanicus).</title>
        <authorList>
            <person name="Herpin A."/>
            <person name="Takehana Y."/>
            <person name="Naruse K."/>
            <person name="Ansai S."/>
            <person name="Kawaguchi M."/>
        </authorList>
    </citation>
    <scope>NUCLEOTIDE SEQUENCE [LARGE SCALE GENOMIC DNA]</scope>
    <source>
        <strain evidence="2">RS831</strain>
        <tissue evidence="2">Whole body</tissue>
    </source>
</reference>
<dbReference type="Proteomes" id="UP000283210">
    <property type="component" value="Chromosome 7"/>
</dbReference>
<evidence type="ECO:0000313" key="2">
    <source>
        <dbReference type="EMBL" id="RVE71215.1"/>
    </source>
</evidence>
<protein>
    <submittedName>
        <fullName evidence="2">Uncharacterized protein</fullName>
    </submittedName>
</protein>
<sequence>MWLLPRQQSSTDLIHYNNSSFCFFRSSRSSCTRFSASSWKSFPLRLLILPAFIFISGGQPYMDRKQSEAPPSLRPESWSLRRPLSGRRPEEEEEEEEEEQRSPLCLRCFIFGEHRPVIKSLRGRVTF</sequence>
<name>A0A437D7R7_ORYJA</name>